<accession>A0AAU4K3H5</accession>
<dbReference type="InterPro" id="IPR043138">
    <property type="entry name" value="GGT_lsub"/>
</dbReference>
<name>A0AAU4K3H5_9NOCA</name>
<dbReference type="Gene3D" id="3.60.20.40">
    <property type="match status" value="1"/>
</dbReference>
<dbReference type="KEGG" id="whr:OG579_01920"/>
<dbReference type="Gene3D" id="1.10.246.130">
    <property type="match status" value="1"/>
</dbReference>
<dbReference type="GO" id="GO:0016787">
    <property type="term" value="F:hydrolase activity"/>
    <property type="evidence" value="ECO:0007669"/>
    <property type="project" value="UniProtKB-KW"/>
</dbReference>
<dbReference type="InterPro" id="IPR029055">
    <property type="entry name" value="Ntn_hydrolases_N"/>
</dbReference>
<keyword evidence="6" id="KW-1185">Reference proteome</keyword>
<dbReference type="SUPFAM" id="SSF56235">
    <property type="entry name" value="N-terminal nucleophile aminohydrolases (Ntn hydrolases)"/>
    <property type="match status" value="1"/>
</dbReference>
<dbReference type="EMBL" id="CP108021">
    <property type="protein sequence ID" value="WUM20620.1"/>
    <property type="molecule type" value="Genomic_DNA"/>
</dbReference>
<dbReference type="PRINTS" id="PR01210">
    <property type="entry name" value="GGTRANSPTASE"/>
</dbReference>
<evidence type="ECO:0000256" key="3">
    <source>
        <dbReference type="ARBA" id="ARBA00022801"/>
    </source>
</evidence>
<proteinExistence type="inferred from homology"/>
<dbReference type="PANTHER" id="PTHR43199:SF1">
    <property type="entry name" value="GLUTATHIONE HYDROLASE PROENZYME"/>
    <property type="match status" value="1"/>
</dbReference>
<keyword evidence="4" id="KW-0865">Zymogen</keyword>
<dbReference type="AlphaFoldDB" id="A0AAU4K3H5"/>
<dbReference type="RefSeq" id="WP_328857880.1">
    <property type="nucleotide sequence ID" value="NZ_CP108021.1"/>
</dbReference>
<gene>
    <name evidence="5" type="ORF">OG579_01920</name>
</gene>
<dbReference type="InterPro" id="IPR051792">
    <property type="entry name" value="GGT_bact"/>
</dbReference>
<evidence type="ECO:0000256" key="1">
    <source>
        <dbReference type="ARBA" id="ARBA00009381"/>
    </source>
</evidence>
<evidence type="ECO:0000313" key="6">
    <source>
        <dbReference type="Proteomes" id="UP001432128"/>
    </source>
</evidence>
<organism evidence="5 6">
    <name type="scientific">Williamsia herbipolensis</name>
    <dbReference type="NCBI Taxonomy" id="1603258"/>
    <lineage>
        <taxon>Bacteria</taxon>
        <taxon>Bacillati</taxon>
        <taxon>Actinomycetota</taxon>
        <taxon>Actinomycetes</taxon>
        <taxon>Mycobacteriales</taxon>
        <taxon>Nocardiaceae</taxon>
        <taxon>Williamsia</taxon>
    </lineage>
</organism>
<evidence type="ECO:0000256" key="2">
    <source>
        <dbReference type="ARBA" id="ARBA00022679"/>
    </source>
</evidence>
<dbReference type="InterPro" id="IPR043137">
    <property type="entry name" value="GGT_ssub_C"/>
</dbReference>
<keyword evidence="3" id="KW-0378">Hydrolase</keyword>
<dbReference type="Proteomes" id="UP001432128">
    <property type="component" value="Chromosome"/>
</dbReference>
<reference evidence="5 6" key="1">
    <citation type="submission" date="2022-10" db="EMBL/GenBank/DDBJ databases">
        <title>The complete genomes of actinobacterial strains from the NBC collection.</title>
        <authorList>
            <person name="Joergensen T.S."/>
            <person name="Alvarez Arevalo M."/>
            <person name="Sterndorff E.B."/>
            <person name="Faurdal D."/>
            <person name="Vuksanovic O."/>
            <person name="Mourched A.-S."/>
            <person name="Charusanti P."/>
            <person name="Shaw S."/>
            <person name="Blin K."/>
            <person name="Weber T."/>
        </authorList>
    </citation>
    <scope>NUCLEOTIDE SEQUENCE [LARGE SCALE GENOMIC DNA]</scope>
    <source>
        <strain evidence="5 6">NBC_00319</strain>
    </source>
</reference>
<dbReference type="GO" id="GO:0016740">
    <property type="term" value="F:transferase activity"/>
    <property type="evidence" value="ECO:0007669"/>
    <property type="project" value="UniProtKB-KW"/>
</dbReference>
<dbReference type="Pfam" id="PF01019">
    <property type="entry name" value="G_glu_transpept"/>
    <property type="match status" value="1"/>
</dbReference>
<protein>
    <submittedName>
        <fullName evidence="5">Gamma-glutamyltransferase family protein</fullName>
    </submittedName>
</protein>
<dbReference type="PANTHER" id="PTHR43199">
    <property type="entry name" value="GLUTATHIONE HYDROLASE"/>
    <property type="match status" value="1"/>
</dbReference>
<evidence type="ECO:0000313" key="5">
    <source>
        <dbReference type="EMBL" id="WUM20620.1"/>
    </source>
</evidence>
<sequence length="663" mass="67543">MAPFVRTSSAPGGPRRRTSRLVAIGAVAALTLTAAACSDDSGPGSDSAAGTCATVPNGTPVAAAASAGAGPSRDIATNPEVATGYRTQMTPVRTGSFAVATANPLSTEAACEVVRDGGTAADALVAAQAVLGLVEPQATGIAGGAFLMYYDATTKSVQAYDGRETAPAAATGDYLRYISATDRRAPIPSARASGRSIGTPGVLRMLEMAHADHGAKKWRDLFESAITLSDNGFRISPRMAAAIADSRADLTADPDARAYFLNPDGSAKTAGTVLTNPAYAKTLGAIATDGPDAFYTGAIARDVVDKIGSTTGGMTPGLTTTADLAAYRAKKREALCTPYRGRVLCGMPPPSSGGIAVAATMGILSNFDLAALGPRAVDRNGGVPQAQAVHLISEAERLAYADRDKYVADTDFVPLPGNSPAALTDPAYLTKRAALIDPNRSMGTAQAGDFGPVPAGVVTTPEHGTSQIVVIDKKGDAASMTTTVESAFGSFHFVDGFVLNNQLTDFSAQPTDATGAPVANRVAAGKRPRSSMSPTLVFDGAGNGSRGDLMAALGSPGGSVIIQFVVKTLVSLLDWGLDPQQAVSGVDFGAANTPVTNVGGEHPAIDAADNGDRDPLVTELRRKGHQVSVADQSSGLAAVVRDGNGWIGGADPRREGEVMGDPR</sequence>
<keyword evidence="2" id="KW-0808">Transferase</keyword>
<evidence type="ECO:0000256" key="4">
    <source>
        <dbReference type="ARBA" id="ARBA00023145"/>
    </source>
</evidence>
<comment type="similarity">
    <text evidence="1">Belongs to the gamma-glutamyltransferase family.</text>
</comment>